<keyword evidence="2 4" id="KW-0808">Transferase</keyword>
<name>A0A1M5DST7_STRHI</name>
<dbReference type="RefSeq" id="WP_073483952.1">
    <property type="nucleotide sequence ID" value="NZ_FQVN01000004.1"/>
</dbReference>
<dbReference type="CDD" id="cd04235">
    <property type="entry name" value="AAK_CK"/>
    <property type="match status" value="1"/>
</dbReference>
<proteinExistence type="inferred from homology"/>
<dbReference type="InterPro" id="IPR003964">
    <property type="entry name" value="Carb_kinase"/>
</dbReference>
<dbReference type="InterPro" id="IPR036393">
    <property type="entry name" value="AceGlu_kinase-like_sf"/>
</dbReference>
<dbReference type="GO" id="GO:0005829">
    <property type="term" value="C:cytosol"/>
    <property type="evidence" value="ECO:0007669"/>
    <property type="project" value="TreeGrafter"/>
</dbReference>
<dbReference type="Proteomes" id="UP000184501">
    <property type="component" value="Unassembled WGS sequence"/>
</dbReference>
<evidence type="ECO:0000256" key="1">
    <source>
        <dbReference type="ARBA" id="ARBA00011066"/>
    </source>
</evidence>
<dbReference type="NCBIfam" id="NF009008">
    <property type="entry name" value="PRK12354.1"/>
    <property type="match status" value="1"/>
</dbReference>
<dbReference type="GO" id="GO:0008804">
    <property type="term" value="F:carbamate kinase activity"/>
    <property type="evidence" value="ECO:0007669"/>
    <property type="project" value="InterPro"/>
</dbReference>
<dbReference type="PRINTS" id="PR01469">
    <property type="entry name" value="CARBMTKINASE"/>
</dbReference>
<dbReference type="OrthoDB" id="9766717at2"/>
<accession>A0A1M5DST7</accession>
<keyword evidence="7" id="KW-1185">Reference proteome</keyword>
<feature type="domain" description="Aspartate/glutamate/uridylate kinase" evidence="5">
    <location>
        <begin position="1"/>
        <end position="277"/>
    </location>
</feature>
<evidence type="ECO:0000313" key="6">
    <source>
        <dbReference type="EMBL" id="SHF70006.1"/>
    </source>
</evidence>
<evidence type="ECO:0000313" key="7">
    <source>
        <dbReference type="Proteomes" id="UP000184501"/>
    </source>
</evidence>
<evidence type="ECO:0000256" key="2">
    <source>
        <dbReference type="ARBA" id="ARBA00022679"/>
    </source>
</evidence>
<organism evidence="6 7">
    <name type="scientific">Streptoalloteichus hindustanus</name>
    <dbReference type="NCBI Taxonomy" id="2017"/>
    <lineage>
        <taxon>Bacteria</taxon>
        <taxon>Bacillati</taxon>
        <taxon>Actinomycetota</taxon>
        <taxon>Actinomycetes</taxon>
        <taxon>Pseudonocardiales</taxon>
        <taxon>Pseudonocardiaceae</taxon>
        <taxon>Streptoalloteichus</taxon>
    </lineage>
</organism>
<dbReference type="AlphaFoldDB" id="A0A1M5DST7"/>
<dbReference type="STRING" id="2017.SAMN05444320_104590"/>
<comment type="similarity">
    <text evidence="1 4">Belongs to the carbamate kinase family.</text>
</comment>
<evidence type="ECO:0000259" key="5">
    <source>
        <dbReference type="Pfam" id="PF00696"/>
    </source>
</evidence>
<dbReference type="SUPFAM" id="SSF53633">
    <property type="entry name" value="Carbamate kinase-like"/>
    <property type="match status" value="1"/>
</dbReference>
<protein>
    <recommendedName>
        <fullName evidence="4">Carbamate kinase</fullName>
    </recommendedName>
</protein>
<evidence type="ECO:0000256" key="3">
    <source>
        <dbReference type="ARBA" id="ARBA00022777"/>
    </source>
</evidence>
<dbReference type="GO" id="GO:0019546">
    <property type="term" value="P:L-arginine deiminase pathway"/>
    <property type="evidence" value="ECO:0007669"/>
    <property type="project" value="TreeGrafter"/>
</dbReference>
<evidence type="ECO:0000256" key="4">
    <source>
        <dbReference type="PIRNR" id="PIRNR000723"/>
    </source>
</evidence>
<dbReference type="InterPro" id="IPR001048">
    <property type="entry name" value="Asp/Glu/Uridylate_kinase"/>
</dbReference>
<sequence length="300" mass="31419">MRVVAALGGNALLRRGQRPDHAVQMENVRAAAAALAGLAREHEVLVVHGNGPQVGMLALESAADRDLERPYPLDVLVAETQGMIGYWLVNALHAELPDREVVAVLSRTAVDPDDRAFAHPTKFIGPQYPRAEAERLAADRGWELRPDGRAWRRVVPSPEPTGIPETAVLRRLLADGCLVVTGGGGGTPVALDAEGRPRGVEAVVDKDLVAALLATQLDADALLLLTDVPGVLRGFGSPAPELVARASAAELAELDLPAGSMGPKVEACARFARTGGLAAIGQLTRARDVLAGRAGTRVTG</sequence>
<dbReference type="PIRSF" id="PIRSF000723">
    <property type="entry name" value="Carbamate_kin"/>
    <property type="match status" value="1"/>
</dbReference>
<dbReference type="Gene3D" id="3.40.1160.10">
    <property type="entry name" value="Acetylglutamate kinase-like"/>
    <property type="match status" value="1"/>
</dbReference>
<dbReference type="EMBL" id="FQVN01000004">
    <property type="protein sequence ID" value="SHF70006.1"/>
    <property type="molecule type" value="Genomic_DNA"/>
</dbReference>
<dbReference type="Pfam" id="PF00696">
    <property type="entry name" value="AA_kinase"/>
    <property type="match status" value="1"/>
</dbReference>
<dbReference type="PANTHER" id="PTHR30409">
    <property type="entry name" value="CARBAMATE KINASE"/>
    <property type="match status" value="1"/>
</dbReference>
<dbReference type="PANTHER" id="PTHR30409:SF1">
    <property type="entry name" value="CARBAMATE KINASE-RELATED"/>
    <property type="match status" value="1"/>
</dbReference>
<reference evidence="6 7" key="1">
    <citation type="submission" date="2016-11" db="EMBL/GenBank/DDBJ databases">
        <authorList>
            <person name="Jaros S."/>
            <person name="Januszkiewicz K."/>
            <person name="Wedrychowicz H."/>
        </authorList>
    </citation>
    <scope>NUCLEOTIDE SEQUENCE [LARGE SCALE GENOMIC DNA]</scope>
    <source>
        <strain evidence="6 7">DSM 44523</strain>
    </source>
</reference>
<keyword evidence="3 4" id="KW-0418">Kinase</keyword>
<gene>
    <name evidence="6" type="ORF">SAMN05444320_104590</name>
</gene>